<gene>
    <name evidence="2" type="primary">Cnig_chr_IV.g12527</name>
    <name evidence="2" type="ORF">B9Z55_012527</name>
</gene>
<sequence length="268" mass="31256">MDREAIFRYFRSREKMDKDMKAAKSGEDPSNQRYAPKPVPATERAATQSLSYEFRQDIKQEIEDQAPPVPVNDVVHSQQPLVSPKQEDLVDAPTRDDQAQQKDVIDEYLASKNSFESYFGKNEKHITKSYCQKMIDVMNVCLAGEISFENLPCQIKLLEVEFRTGSHLTKQDRIERLREVGVEEDVMFEYFKQRRSMDEKWKAATLRDTAEELTTEAMDRQQTQKAENPEDLVDEEHYDMQEDESIPSHGALPDWDFVFAQMRQKAED</sequence>
<dbReference type="EMBL" id="PDUG01000004">
    <property type="protein sequence ID" value="PIC32045.1"/>
    <property type="molecule type" value="Genomic_DNA"/>
</dbReference>
<reference evidence="3" key="1">
    <citation type="submission" date="2017-10" db="EMBL/GenBank/DDBJ databases">
        <title>Rapid genome shrinkage in a self-fertile nematode reveals novel sperm competition proteins.</title>
        <authorList>
            <person name="Yin D."/>
            <person name="Schwarz E.M."/>
            <person name="Thomas C.G."/>
            <person name="Felde R.L."/>
            <person name="Korf I.F."/>
            <person name="Cutter A.D."/>
            <person name="Schartner C.M."/>
            <person name="Ralston E.J."/>
            <person name="Meyer B.J."/>
            <person name="Haag E.S."/>
        </authorList>
    </citation>
    <scope>NUCLEOTIDE SEQUENCE [LARGE SCALE GENOMIC DNA]</scope>
    <source>
        <strain evidence="3">JU1422</strain>
    </source>
</reference>
<evidence type="ECO:0000313" key="2">
    <source>
        <dbReference type="EMBL" id="PIC32045.1"/>
    </source>
</evidence>
<name>A0A2G5TXK2_9PELO</name>
<evidence type="ECO:0000256" key="1">
    <source>
        <dbReference type="SAM" id="MobiDB-lite"/>
    </source>
</evidence>
<feature type="compositionally biased region" description="Basic and acidic residues" evidence="1">
    <location>
        <begin position="17"/>
        <end position="27"/>
    </location>
</feature>
<protein>
    <submittedName>
        <fullName evidence="2">Uncharacterized protein</fullName>
    </submittedName>
</protein>
<comment type="caution">
    <text evidence="2">The sequence shown here is derived from an EMBL/GenBank/DDBJ whole genome shotgun (WGS) entry which is preliminary data.</text>
</comment>
<organism evidence="2 3">
    <name type="scientific">Caenorhabditis nigoni</name>
    <dbReference type="NCBI Taxonomy" id="1611254"/>
    <lineage>
        <taxon>Eukaryota</taxon>
        <taxon>Metazoa</taxon>
        <taxon>Ecdysozoa</taxon>
        <taxon>Nematoda</taxon>
        <taxon>Chromadorea</taxon>
        <taxon>Rhabditida</taxon>
        <taxon>Rhabditina</taxon>
        <taxon>Rhabditomorpha</taxon>
        <taxon>Rhabditoidea</taxon>
        <taxon>Rhabditidae</taxon>
        <taxon>Peloderinae</taxon>
        <taxon>Caenorhabditis</taxon>
    </lineage>
</organism>
<proteinExistence type="predicted"/>
<feature type="region of interest" description="Disordered" evidence="1">
    <location>
        <begin position="17"/>
        <end position="44"/>
    </location>
</feature>
<evidence type="ECO:0000313" key="3">
    <source>
        <dbReference type="Proteomes" id="UP000230233"/>
    </source>
</evidence>
<accession>A0A2G5TXK2</accession>
<feature type="compositionally biased region" description="Acidic residues" evidence="1">
    <location>
        <begin position="229"/>
        <end position="245"/>
    </location>
</feature>
<dbReference type="Proteomes" id="UP000230233">
    <property type="component" value="Chromosome IV"/>
</dbReference>
<keyword evidence="3" id="KW-1185">Reference proteome</keyword>
<feature type="region of interest" description="Disordered" evidence="1">
    <location>
        <begin position="213"/>
        <end position="252"/>
    </location>
</feature>
<dbReference type="AlphaFoldDB" id="A0A2G5TXK2"/>